<keyword evidence="7" id="KW-0464">Manganese</keyword>
<comment type="similarity">
    <text evidence="3">Belongs to the BPG-independent phosphoglycerate mutase family.</text>
</comment>
<dbReference type="GO" id="GO:0006096">
    <property type="term" value="P:glycolytic process"/>
    <property type="evidence" value="ECO:0007669"/>
    <property type="project" value="UniProtKB-UniPathway"/>
</dbReference>
<evidence type="ECO:0000259" key="9">
    <source>
        <dbReference type="Pfam" id="PF01676"/>
    </source>
</evidence>
<sequence>MTDVPIDPTRPVVLCILDGWGSRAEAENNAIIQANTPNFDEMTRTCPMAFLATSGLDVGLPDGQMGNSEVGHTNLGAGRVVLQDLPRIDKAVANGELSEIDSLKSTIARLKSTGGVCHLMGLISPGGVHSHQDHMVALIRILSDARIPVMVHGFLDGRDVPPRSAKGYIRKFEQDISPYETAGIATITGRYYAMDRDKRWDRVERAYNAMVNAVGHHAGDALAAISASYDTDISDEFMLPAIIGDYQGMKDGDAILMANFRADRAREILTALVDPDFDGFPRHKIPDFCARLGMSEYSAALSPFMETLFPSEEIIDTLGEIVSRNGLSQLRIAETEKYAHVTFFFNGGSEDAYDGEDRILIPSPDVATYDLKPEMSAPEVTDRLVSAITSKKYDLIVVNFANPDMVGHTGIMSAAIIAVETIDNSLGQLTKALKTVGGTMLVTADHGNIELMTDQKTHQPHTAHTTNLVPCILVNDTAVGGLLNDGDRFALQDGSLADVAPTILALMGLEQPDSMTGHCLLKTVANITTKITKGQATA</sequence>
<evidence type="ECO:0000256" key="4">
    <source>
        <dbReference type="ARBA" id="ARBA00012026"/>
    </source>
</evidence>
<keyword evidence="8 11" id="KW-0413">Isomerase</keyword>
<gene>
    <name evidence="11" type="ORF">MNBD_ALPHA01-1076</name>
</gene>
<keyword evidence="5" id="KW-0479">Metal-binding</keyword>
<keyword evidence="6" id="KW-0324">Glycolysis</keyword>
<dbReference type="Pfam" id="PF06415">
    <property type="entry name" value="iPGM_N"/>
    <property type="match status" value="1"/>
</dbReference>
<accession>A0A3B0RN24</accession>
<dbReference type="EMBL" id="UOEJ01000062">
    <property type="protein sequence ID" value="VAV94660.1"/>
    <property type="molecule type" value="Genomic_DNA"/>
</dbReference>
<dbReference type="NCBIfam" id="TIGR01307">
    <property type="entry name" value="pgm_bpd_ind"/>
    <property type="match status" value="1"/>
</dbReference>
<comment type="cofactor">
    <cofactor evidence="1">
        <name>Mn(2+)</name>
        <dbReference type="ChEBI" id="CHEBI:29035"/>
    </cofactor>
</comment>
<dbReference type="InterPro" id="IPR006124">
    <property type="entry name" value="Metalloenzyme"/>
</dbReference>
<evidence type="ECO:0000259" key="10">
    <source>
        <dbReference type="Pfam" id="PF06415"/>
    </source>
</evidence>
<evidence type="ECO:0000256" key="6">
    <source>
        <dbReference type="ARBA" id="ARBA00023152"/>
    </source>
</evidence>
<dbReference type="GO" id="GO:0005829">
    <property type="term" value="C:cytosol"/>
    <property type="evidence" value="ECO:0007669"/>
    <property type="project" value="TreeGrafter"/>
</dbReference>
<evidence type="ECO:0000256" key="1">
    <source>
        <dbReference type="ARBA" id="ARBA00001936"/>
    </source>
</evidence>
<evidence type="ECO:0000313" key="11">
    <source>
        <dbReference type="EMBL" id="VAV94660.1"/>
    </source>
</evidence>
<dbReference type="InterPro" id="IPR005995">
    <property type="entry name" value="Pgm_bpd_ind"/>
</dbReference>
<proteinExistence type="inferred from homology"/>
<dbReference type="Gene3D" id="3.40.1450.10">
    <property type="entry name" value="BPG-independent phosphoglycerate mutase, domain B"/>
    <property type="match status" value="1"/>
</dbReference>
<dbReference type="UniPathway" id="UPA00109">
    <property type="reaction ID" value="UER00186"/>
</dbReference>
<reference evidence="11" key="1">
    <citation type="submission" date="2018-06" db="EMBL/GenBank/DDBJ databases">
        <authorList>
            <person name="Zhirakovskaya E."/>
        </authorList>
    </citation>
    <scope>NUCLEOTIDE SEQUENCE</scope>
</reference>
<dbReference type="Gene3D" id="3.40.720.10">
    <property type="entry name" value="Alkaline Phosphatase, subunit A"/>
    <property type="match status" value="1"/>
</dbReference>
<dbReference type="GO" id="GO:0006007">
    <property type="term" value="P:glucose catabolic process"/>
    <property type="evidence" value="ECO:0007669"/>
    <property type="project" value="InterPro"/>
</dbReference>
<dbReference type="GO" id="GO:0004619">
    <property type="term" value="F:phosphoglycerate mutase activity"/>
    <property type="evidence" value="ECO:0007669"/>
    <property type="project" value="UniProtKB-EC"/>
</dbReference>
<evidence type="ECO:0000256" key="8">
    <source>
        <dbReference type="ARBA" id="ARBA00023235"/>
    </source>
</evidence>
<dbReference type="InterPro" id="IPR011258">
    <property type="entry name" value="BPG-indep_PGM_N"/>
</dbReference>
<name>A0A3B0RN24_9ZZZZ</name>
<dbReference type="PANTHER" id="PTHR31637:SF0">
    <property type="entry name" value="2,3-BISPHOSPHOGLYCERATE-INDEPENDENT PHOSPHOGLYCERATE MUTASE"/>
    <property type="match status" value="1"/>
</dbReference>
<dbReference type="Pfam" id="PF01676">
    <property type="entry name" value="Metalloenzyme"/>
    <property type="match status" value="1"/>
</dbReference>
<dbReference type="FunFam" id="3.40.1450.10:FF:000002">
    <property type="entry name" value="2,3-bisphosphoglycerate-independent phosphoglycerate mutase"/>
    <property type="match status" value="1"/>
</dbReference>
<evidence type="ECO:0000256" key="7">
    <source>
        <dbReference type="ARBA" id="ARBA00023211"/>
    </source>
</evidence>
<dbReference type="PANTHER" id="PTHR31637">
    <property type="entry name" value="2,3-BISPHOSPHOGLYCERATE-INDEPENDENT PHOSPHOGLYCERATE MUTASE"/>
    <property type="match status" value="1"/>
</dbReference>
<dbReference type="EC" id="5.4.2.12" evidence="4"/>
<protein>
    <recommendedName>
        <fullName evidence="4">phosphoglycerate mutase (2,3-diphosphoglycerate-independent)</fullName>
        <ecNumber evidence="4">5.4.2.12</ecNumber>
    </recommendedName>
</protein>
<organism evidence="11">
    <name type="scientific">hydrothermal vent metagenome</name>
    <dbReference type="NCBI Taxonomy" id="652676"/>
    <lineage>
        <taxon>unclassified sequences</taxon>
        <taxon>metagenomes</taxon>
        <taxon>ecological metagenomes</taxon>
    </lineage>
</organism>
<dbReference type="AlphaFoldDB" id="A0A3B0RN24"/>
<dbReference type="GO" id="GO:0030145">
    <property type="term" value="F:manganese ion binding"/>
    <property type="evidence" value="ECO:0007669"/>
    <property type="project" value="InterPro"/>
</dbReference>
<dbReference type="SUPFAM" id="SSF64158">
    <property type="entry name" value="2,3-Bisphosphoglycerate-independent phosphoglycerate mutase, substrate-binding domain"/>
    <property type="match status" value="1"/>
</dbReference>
<dbReference type="HAMAP" id="MF_01038">
    <property type="entry name" value="GpmI"/>
    <property type="match status" value="1"/>
</dbReference>
<feature type="domain" description="Metalloenzyme" evidence="9">
    <location>
        <begin position="11"/>
        <end position="510"/>
    </location>
</feature>
<dbReference type="InterPro" id="IPR036646">
    <property type="entry name" value="PGAM_B_sf"/>
</dbReference>
<evidence type="ECO:0000256" key="2">
    <source>
        <dbReference type="ARBA" id="ARBA00004798"/>
    </source>
</evidence>
<dbReference type="SUPFAM" id="SSF53649">
    <property type="entry name" value="Alkaline phosphatase-like"/>
    <property type="match status" value="1"/>
</dbReference>
<dbReference type="CDD" id="cd16010">
    <property type="entry name" value="iPGM"/>
    <property type="match status" value="1"/>
</dbReference>
<evidence type="ECO:0000256" key="5">
    <source>
        <dbReference type="ARBA" id="ARBA00022723"/>
    </source>
</evidence>
<dbReference type="PIRSF" id="PIRSF001492">
    <property type="entry name" value="IPGAM"/>
    <property type="match status" value="1"/>
</dbReference>
<comment type="pathway">
    <text evidence="2">Carbohydrate degradation; glycolysis; pyruvate from D-glyceraldehyde 3-phosphate: step 3/5.</text>
</comment>
<dbReference type="InterPro" id="IPR017850">
    <property type="entry name" value="Alkaline_phosphatase_core_sf"/>
</dbReference>
<feature type="domain" description="BPG-independent PGAM N-terminal" evidence="10">
    <location>
        <begin position="88"/>
        <end position="298"/>
    </location>
</feature>
<evidence type="ECO:0000256" key="3">
    <source>
        <dbReference type="ARBA" id="ARBA00008819"/>
    </source>
</evidence>